<name>A0A8B8TGQ3_CAMFR</name>
<reference evidence="2" key="1">
    <citation type="submission" date="2025-08" db="UniProtKB">
        <authorList>
            <consortium name="RefSeq"/>
        </authorList>
    </citation>
    <scope>IDENTIFICATION</scope>
    <source>
        <tissue evidence="2">Ear skin</tissue>
    </source>
</reference>
<dbReference type="KEGG" id="cfr:102506755"/>
<organism evidence="1 2">
    <name type="scientific">Camelus ferus</name>
    <name type="common">Wild bactrian camel</name>
    <name type="synonym">Camelus bactrianus ferus</name>
    <dbReference type="NCBI Taxonomy" id="419612"/>
    <lineage>
        <taxon>Eukaryota</taxon>
        <taxon>Metazoa</taxon>
        <taxon>Chordata</taxon>
        <taxon>Craniata</taxon>
        <taxon>Vertebrata</taxon>
        <taxon>Euteleostomi</taxon>
        <taxon>Mammalia</taxon>
        <taxon>Eutheria</taxon>
        <taxon>Laurasiatheria</taxon>
        <taxon>Artiodactyla</taxon>
        <taxon>Tylopoda</taxon>
        <taxon>Camelidae</taxon>
        <taxon>Camelus</taxon>
    </lineage>
</organism>
<dbReference type="GeneID" id="102506755"/>
<keyword evidence="1" id="KW-1185">Reference proteome</keyword>
<proteinExistence type="predicted"/>
<dbReference type="Proteomes" id="UP000694856">
    <property type="component" value="Chromosome 8"/>
</dbReference>
<evidence type="ECO:0000313" key="1">
    <source>
        <dbReference type="Proteomes" id="UP000694856"/>
    </source>
</evidence>
<dbReference type="AlphaFoldDB" id="A0A8B8TGQ3"/>
<accession>A0A8B8TGQ3</accession>
<protein>
    <submittedName>
        <fullName evidence="2">Uncharacterized protein LOC102506755 isoform X1</fullName>
    </submittedName>
</protein>
<sequence length="125" mass="14634">MRGIPRPRSYADEGRLLCVMSWGEGAARERWRQECAWLLMRDVHRRAPPGHLCGCRGRWPPVVRFPEVVHEFLWRELASWKTKTVGMQFFDMRITGSVKTIMPMRTLNHSDHFILVKLAIKLCSS</sequence>
<dbReference type="RefSeq" id="XP_032340938.1">
    <property type="nucleotide sequence ID" value="XM_032485047.1"/>
</dbReference>
<evidence type="ECO:0000313" key="2">
    <source>
        <dbReference type="RefSeq" id="XP_032340938.1"/>
    </source>
</evidence>
<gene>
    <name evidence="2" type="primary">LOC102506755</name>
</gene>